<dbReference type="InterPro" id="IPR015942">
    <property type="entry name" value="Asp/Glu/hydantoin_racemase"/>
</dbReference>
<proteinExistence type="inferred from homology"/>
<evidence type="ECO:0000256" key="1">
    <source>
        <dbReference type="ARBA" id="ARBA00038414"/>
    </source>
</evidence>
<dbReference type="OrthoDB" id="412018at2759"/>
<dbReference type="RefSeq" id="XP_006694591.1">
    <property type="nucleotide sequence ID" value="XM_006694528.1"/>
</dbReference>
<evidence type="ECO:0000313" key="2">
    <source>
        <dbReference type="EMBL" id="EGS19706.1"/>
    </source>
</evidence>
<dbReference type="InterPro" id="IPR053714">
    <property type="entry name" value="Iso_Racemase_Enz_sf"/>
</dbReference>
<dbReference type="InterPro" id="IPR052186">
    <property type="entry name" value="Hydantoin_racemase-like"/>
</dbReference>
<accession>G0SAD4</accession>
<dbReference type="Proteomes" id="UP000008066">
    <property type="component" value="Unassembled WGS sequence"/>
</dbReference>
<dbReference type="EMBL" id="GL988043">
    <property type="protein sequence ID" value="EGS19706.1"/>
    <property type="molecule type" value="Genomic_DNA"/>
</dbReference>
<dbReference type="Gene3D" id="3.40.50.12500">
    <property type="match status" value="1"/>
</dbReference>
<dbReference type="STRING" id="759272.G0SAD4"/>
<dbReference type="PANTHER" id="PTHR28047:SF5">
    <property type="entry name" value="PROTEIN DCG1"/>
    <property type="match status" value="1"/>
</dbReference>
<dbReference type="HOGENOM" id="CLU_053002_1_1_1"/>
<protein>
    <recommendedName>
        <fullName evidence="4">Hydantoin racemase-like protein</fullName>
    </recommendedName>
</protein>
<sequence>MSSISNPPLHPSILLLNPNSSESMTLGILEAAEKMHLPQRIHLSAYTAPPSSPRSINDGSDLELSTEVVYNDIKSKTLLSAHDAILVACFSVHPLVKALSSLSTNNKPIITGIFESSILTCLSLLSPTGKWGIVTTGQFWEFHLTSGVNSFLGITDPHASNAKFAGVESTGLNASDFHGGVSQEEIRHRLREATRRLLRKGNIECVVMGCAGMAGLEEIIREVAQEEYGEKGKEVCVVDGVRAGVSVLEQAVRSRRAFRGVGG</sequence>
<gene>
    <name evidence="2" type="ORF">CTHT_0041880</name>
</gene>
<dbReference type="GO" id="GO:0047661">
    <property type="term" value="F:amino-acid racemase activity"/>
    <property type="evidence" value="ECO:0007669"/>
    <property type="project" value="InterPro"/>
</dbReference>
<dbReference type="Pfam" id="PF01177">
    <property type="entry name" value="Asp_Glu_race"/>
    <property type="match status" value="1"/>
</dbReference>
<evidence type="ECO:0008006" key="4">
    <source>
        <dbReference type="Google" id="ProtNLM"/>
    </source>
</evidence>
<dbReference type="PANTHER" id="PTHR28047">
    <property type="entry name" value="PROTEIN DCG1"/>
    <property type="match status" value="1"/>
</dbReference>
<dbReference type="AlphaFoldDB" id="G0SAD4"/>
<dbReference type="KEGG" id="cthr:CTHT_0041880"/>
<comment type="similarity">
    <text evidence="1">Belongs to the HyuE racemase family.</text>
</comment>
<name>G0SAD4_CHATD</name>
<dbReference type="GeneID" id="18258226"/>
<reference evidence="2 3" key="1">
    <citation type="journal article" date="2011" name="Cell">
        <title>Insight into structure and assembly of the nuclear pore complex by utilizing the genome of a eukaryotic thermophile.</title>
        <authorList>
            <person name="Amlacher S."/>
            <person name="Sarges P."/>
            <person name="Flemming D."/>
            <person name="van Noort V."/>
            <person name="Kunze R."/>
            <person name="Devos D.P."/>
            <person name="Arumugam M."/>
            <person name="Bork P."/>
            <person name="Hurt E."/>
        </authorList>
    </citation>
    <scope>NUCLEOTIDE SEQUENCE [LARGE SCALE GENOMIC DNA]</scope>
    <source>
        <strain evidence="3">DSM 1495 / CBS 144.50 / IMI 039719</strain>
    </source>
</reference>
<dbReference type="OMA" id="CAGMSGM"/>
<organism evidence="3">
    <name type="scientific">Chaetomium thermophilum (strain DSM 1495 / CBS 144.50 / IMI 039719)</name>
    <name type="common">Thermochaetoides thermophila</name>
    <dbReference type="NCBI Taxonomy" id="759272"/>
    <lineage>
        <taxon>Eukaryota</taxon>
        <taxon>Fungi</taxon>
        <taxon>Dikarya</taxon>
        <taxon>Ascomycota</taxon>
        <taxon>Pezizomycotina</taxon>
        <taxon>Sordariomycetes</taxon>
        <taxon>Sordariomycetidae</taxon>
        <taxon>Sordariales</taxon>
        <taxon>Chaetomiaceae</taxon>
        <taxon>Thermochaetoides</taxon>
    </lineage>
</organism>
<evidence type="ECO:0000313" key="3">
    <source>
        <dbReference type="Proteomes" id="UP000008066"/>
    </source>
</evidence>
<dbReference type="eggNOG" id="ENOG502RZ0H">
    <property type="taxonomic scope" value="Eukaryota"/>
</dbReference>
<keyword evidence="3" id="KW-1185">Reference proteome</keyword>